<protein>
    <submittedName>
        <fullName evidence="1">Uncharacterized protein</fullName>
    </submittedName>
</protein>
<evidence type="ECO:0000313" key="1">
    <source>
        <dbReference type="EMBL" id="KAF1912896.1"/>
    </source>
</evidence>
<dbReference type="EMBL" id="ML979139">
    <property type="protein sequence ID" value="KAF1912896.1"/>
    <property type="molecule type" value="Genomic_DNA"/>
</dbReference>
<proteinExistence type="predicted"/>
<evidence type="ECO:0000313" key="2">
    <source>
        <dbReference type="Proteomes" id="UP000800096"/>
    </source>
</evidence>
<name>A0A6A5QDL9_AMPQU</name>
<dbReference type="AlphaFoldDB" id="A0A6A5QDL9"/>
<gene>
    <name evidence="1" type="ORF">BDU57DRAFT_338622</name>
</gene>
<organism evidence="1 2">
    <name type="scientific">Ampelomyces quisqualis</name>
    <name type="common">Powdery mildew agent</name>
    <dbReference type="NCBI Taxonomy" id="50730"/>
    <lineage>
        <taxon>Eukaryota</taxon>
        <taxon>Fungi</taxon>
        <taxon>Dikarya</taxon>
        <taxon>Ascomycota</taxon>
        <taxon>Pezizomycotina</taxon>
        <taxon>Dothideomycetes</taxon>
        <taxon>Pleosporomycetidae</taxon>
        <taxon>Pleosporales</taxon>
        <taxon>Pleosporineae</taxon>
        <taxon>Phaeosphaeriaceae</taxon>
        <taxon>Ampelomyces</taxon>
    </lineage>
</organism>
<accession>A0A6A5QDL9</accession>
<reference evidence="1" key="1">
    <citation type="journal article" date="2020" name="Stud. Mycol.">
        <title>101 Dothideomycetes genomes: a test case for predicting lifestyles and emergence of pathogens.</title>
        <authorList>
            <person name="Haridas S."/>
            <person name="Albert R."/>
            <person name="Binder M."/>
            <person name="Bloem J."/>
            <person name="Labutti K."/>
            <person name="Salamov A."/>
            <person name="Andreopoulos B."/>
            <person name="Baker S."/>
            <person name="Barry K."/>
            <person name="Bills G."/>
            <person name="Bluhm B."/>
            <person name="Cannon C."/>
            <person name="Castanera R."/>
            <person name="Culley D."/>
            <person name="Daum C."/>
            <person name="Ezra D."/>
            <person name="Gonzalez J."/>
            <person name="Henrissat B."/>
            <person name="Kuo A."/>
            <person name="Liang C."/>
            <person name="Lipzen A."/>
            <person name="Lutzoni F."/>
            <person name="Magnuson J."/>
            <person name="Mondo S."/>
            <person name="Nolan M."/>
            <person name="Ohm R."/>
            <person name="Pangilinan J."/>
            <person name="Park H.-J."/>
            <person name="Ramirez L."/>
            <person name="Alfaro M."/>
            <person name="Sun H."/>
            <person name="Tritt A."/>
            <person name="Yoshinaga Y."/>
            <person name="Zwiers L.-H."/>
            <person name="Turgeon B."/>
            <person name="Goodwin S."/>
            <person name="Spatafora J."/>
            <person name="Crous P."/>
            <person name="Grigoriev I."/>
        </authorList>
    </citation>
    <scope>NUCLEOTIDE SEQUENCE</scope>
    <source>
        <strain evidence="1">HMLAC05119</strain>
    </source>
</reference>
<dbReference type="Proteomes" id="UP000800096">
    <property type="component" value="Unassembled WGS sequence"/>
</dbReference>
<sequence>MSLACLAGLFMRDVESRMSRTAAGSGSGRMEPGMPFRSNFSHFHPLSLISVRARLLLALKSVFYRMCPGNEKPEQGIASPNTGLDPAEPGVQSLPVITRDNEMHTRNDRLYRTTILCPCKRKKSLVMISKLTCRR</sequence>
<keyword evidence="2" id="KW-1185">Reference proteome</keyword>